<organism evidence="6 7">
    <name type="scientific">marine gamma proteobacterium HTCC2143</name>
    <dbReference type="NCBI Taxonomy" id="247633"/>
    <lineage>
        <taxon>Bacteria</taxon>
        <taxon>Pseudomonadati</taxon>
        <taxon>Pseudomonadota</taxon>
        <taxon>Gammaproteobacteria</taxon>
        <taxon>Cellvibrionales</taxon>
        <taxon>Spongiibacteraceae</taxon>
        <taxon>BD1-7 clade</taxon>
    </lineage>
</organism>
<evidence type="ECO:0000313" key="6">
    <source>
        <dbReference type="EMBL" id="EAW30374.1"/>
    </source>
</evidence>
<feature type="domain" description="CENP-V/GFA" evidence="5">
    <location>
        <begin position="3"/>
        <end position="108"/>
    </location>
</feature>
<keyword evidence="3" id="KW-0862">Zinc</keyword>
<gene>
    <name evidence="6" type="ORF">GP2143_09220</name>
</gene>
<evidence type="ECO:0000256" key="1">
    <source>
        <dbReference type="ARBA" id="ARBA00005495"/>
    </source>
</evidence>
<dbReference type="Proteomes" id="UP000004931">
    <property type="component" value="Unassembled WGS sequence"/>
</dbReference>
<comment type="similarity">
    <text evidence="1">Belongs to the Gfa family.</text>
</comment>
<dbReference type="PROSITE" id="PS51891">
    <property type="entry name" value="CENP_V_GFA"/>
    <property type="match status" value="1"/>
</dbReference>
<dbReference type="SUPFAM" id="SSF51316">
    <property type="entry name" value="Mss4-like"/>
    <property type="match status" value="1"/>
</dbReference>
<evidence type="ECO:0000256" key="3">
    <source>
        <dbReference type="ARBA" id="ARBA00022833"/>
    </source>
</evidence>
<dbReference type="GO" id="GO:0046872">
    <property type="term" value="F:metal ion binding"/>
    <property type="evidence" value="ECO:0007669"/>
    <property type="project" value="UniProtKB-KW"/>
</dbReference>
<dbReference type="AlphaFoldDB" id="A0YFG0"/>
<keyword evidence="2" id="KW-0479">Metal-binding</keyword>
<evidence type="ECO:0000256" key="2">
    <source>
        <dbReference type="ARBA" id="ARBA00022723"/>
    </source>
</evidence>
<dbReference type="PANTHER" id="PTHR33337:SF40">
    <property type="entry name" value="CENP-V_GFA DOMAIN-CONTAINING PROTEIN-RELATED"/>
    <property type="match status" value="1"/>
</dbReference>
<dbReference type="Pfam" id="PF04828">
    <property type="entry name" value="GFA"/>
    <property type="match status" value="1"/>
</dbReference>
<dbReference type="Gene3D" id="3.90.1590.10">
    <property type="entry name" value="glutathione-dependent formaldehyde- activating enzyme (gfa)"/>
    <property type="match status" value="1"/>
</dbReference>
<dbReference type="GO" id="GO:0016846">
    <property type="term" value="F:carbon-sulfur lyase activity"/>
    <property type="evidence" value="ECO:0007669"/>
    <property type="project" value="InterPro"/>
</dbReference>
<dbReference type="InterPro" id="IPR006913">
    <property type="entry name" value="CENP-V/GFA"/>
</dbReference>
<dbReference type="eggNOG" id="COG3791">
    <property type="taxonomic scope" value="Bacteria"/>
</dbReference>
<keyword evidence="7" id="KW-1185">Reference proteome</keyword>
<keyword evidence="4" id="KW-0456">Lyase</keyword>
<dbReference type="STRING" id="247633.GP2143_09220"/>
<evidence type="ECO:0000313" key="7">
    <source>
        <dbReference type="Proteomes" id="UP000004931"/>
    </source>
</evidence>
<dbReference type="EMBL" id="AAVT01000008">
    <property type="protein sequence ID" value="EAW30374.1"/>
    <property type="molecule type" value="Genomic_DNA"/>
</dbReference>
<evidence type="ECO:0000259" key="5">
    <source>
        <dbReference type="PROSITE" id="PS51891"/>
    </source>
</evidence>
<proteinExistence type="inferred from homology"/>
<reference evidence="6 7" key="1">
    <citation type="journal article" date="2010" name="J. Bacteriol.">
        <title>Genome sequence of the oligotrophic marine Gammaproteobacterium HTCC2143, isolated from the Oregon Coast.</title>
        <authorList>
            <person name="Oh H.M."/>
            <person name="Kang I."/>
            <person name="Ferriera S."/>
            <person name="Giovannoni S.J."/>
            <person name="Cho J.C."/>
        </authorList>
    </citation>
    <scope>NUCLEOTIDE SEQUENCE [LARGE SCALE GENOMIC DNA]</scope>
    <source>
        <strain evidence="6 7">HTCC2143</strain>
    </source>
</reference>
<accession>A0YFG0</accession>
<protein>
    <submittedName>
        <fullName evidence="6">Glutathione-dependent formaldehyde-activating, GFA</fullName>
    </submittedName>
</protein>
<sequence>MAITGQCLCGDLKYEIANEPAMTGVCHCKNCQRQAGSAFSTLAGVPKEDFTFTAGEPTLYADSDTNSGNTVERYFCGRCGSPIYSAIPGQPDTYFLKTGTMDDTSSFQPMFNVWCDTKQNWVKLDEGVPAMAKQS</sequence>
<comment type="caution">
    <text evidence="6">The sequence shown here is derived from an EMBL/GenBank/DDBJ whole genome shotgun (WGS) entry which is preliminary data.</text>
</comment>
<name>A0YFG0_9GAMM</name>
<dbReference type="OrthoDB" id="9786619at2"/>
<dbReference type="PANTHER" id="PTHR33337">
    <property type="entry name" value="GFA DOMAIN-CONTAINING PROTEIN"/>
    <property type="match status" value="1"/>
</dbReference>
<dbReference type="InterPro" id="IPR011057">
    <property type="entry name" value="Mss4-like_sf"/>
</dbReference>
<evidence type="ECO:0000256" key="4">
    <source>
        <dbReference type="ARBA" id="ARBA00023239"/>
    </source>
</evidence>